<evidence type="ECO:0000313" key="4">
    <source>
        <dbReference type="Proteomes" id="UP000271241"/>
    </source>
</evidence>
<gene>
    <name evidence="3" type="ORF">THASP1DRAFT_32057</name>
</gene>
<feature type="compositionally biased region" description="Basic and acidic residues" evidence="1">
    <location>
        <begin position="874"/>
        <end position="885"/>
    </location>
</feature>
<dbReference type="Gene3D" id="2.30.29.30">
    <property type="entry name" value="Pleckstrin-homology domain (PH domain)/Phosphotyrosine-binding domain (PTB)"/>
    <property type="match status" value="1"/>
</dbReference>
<accession>A0A4P9XL81</accession>
<dbReference type="OrthoDB" id="185175at2759"/>
<feature type="region of interest" description="Disordered" evidence="1">
    <location>
        <begin position="239"/>
        <end position="328"/>
    </location>
</feature>
<dbReference type="SMART" id="SM00233">
    <property type="entry name" value="PH"/>
    <property type="match status" value="1"/>
</dbReference>
<dbReference type="Proteomes" id="UP000271241">
    <property type="component" value="Unassembled WGS sequence"/>
</dbReference>
<dbReference type="InterPro" id="IPR011993">
    <property type="entry name" value="PH-like_dom_sf"/>
</dbReference>
<feature type="compositionally biased region" description="Pro residues" evidence="1">
    <location>
        <begin position="718"/>
        <end position="729"/>
    </location>
</feature>
<feature type="compositionally biased region" description="Polar residues" evidence="1">
    <location>
        <begin position="396"/>
        <end position="409"/>
    </location>
</feature>
<evidence type="ECO:0000259" key="2">
    <source>
        <dbReference type="PROSITE" id="PS50003"/>
    </source>
</evidence>
<organism evidence="3 4">
    <name type="scientific">Thamnocephalis sphaerospora</name>
    <dbReference type="NCBI Taxonomy" id="78915"/>
    <lineage>
        <taxon>Eukaryota</taxon>
        <taxon>Fungi</taxon>
        <taxon>Fungi incertae sedis</taxon>
        <taxon>Zoopagomycota</taxon>
        <taxon>Zoopagomycotina</taxon>
        <taxon>Zoopagomycetes</taxon>
        <taxon>Zoopagales</taxon>
        <taxon>Sigmoideomycetaceae</taxon>
        <taxon>Thamnocephalis</taxon>
    </lineage>
</organism>
<feature type="compositionally biased region" description="Basic and acidic residues" evidence="1">
    <location>
        <begin position="274"/>
        <end position="288"/>
    </location>
</feature>
<feature type="region of interest" description="Disordered" evidence="1">
    <location>
        <begin position="715"/>
        <end position="763"/>
    </location>
</feature>
<feature type="compositionally biased region" description="Polar residues" evidence="1">
    <location>
        <begin position="303"/>
        <end position="318"/>
    </location>
</feature>
<name>A0A4P9XL81_9FUNG</name>
<feature type="compositionally biased region" description="Polar residues" evidence="1">
    <location>
        <begin position="820"/>
        <end position="833"/>
    </location>
</feature>
<feature type="region of interest" description="Disordered" evidence="1">
    <location>
        <begin position="396"/>
        <end position="444"/>
    </location>
</feature>
<protein>
    <recommendedName>
        <fullName evidence="2">PH domain-containing protein</fullName>
    </recommendedName>
</protein>
<proteinExistence type="predicted"/>
<evidence type="ECO:0000313" key="3">
    <source>
        <dbReference type="EMBL" id="RKP06121.1"/>
    </source>
</evidence>
<dbReference type="PROSITE" id="PS50003">
    <property type="entry name" value="PH_DOMAIN"/>
    <property type="match status" value="1"/>
</dbReference>
<sequence length="885" mass="92163">MMQHIRPGGDNAARGNDTRGNAVAAQNSAYVTEASARYPLTIDTQLASNELGSGGKFVPSSAPAAHERARVNGGVVPPQSLPLANRTRSTTMSLDHARMQLPLARSLDDSLLGVASPVAAAAFEAFQQFLASLPQRPMPKGSGPAVRSRASSIPSTCSDSLASIKGTLDKILADRKFERKSNARQPADDSYIRREWQQQQLRLQSQAYMMQTNRPQRGQSFADDSFVSSDVGDLGGAKSMRGRHASMQKSALNRGASGRSGVRKSIGSMQPLERAAEELRRQKPDRYRPISTNDDQYAVTGSRHGSQDLTASMPTNGEQKAAAGPNVETRRPSLASLFVQDSGTGLHGVTSPFAISYESPSDTDGYASTVNTLDAMPRLSGEAVDAPSMYHTSNASTLTSSTMVGQSGDAQRPSGLHRHASSSAGSFGQQSGSSGNVPSVTGAPMSVMTLPPPVAPTVSDIAPLASMNGYLSTFYLNSTVFFTRRLWKSRYYMLSGHFLYRFKSSELDSPVTDVMKLTPSSVVCVSDKFSGSQYCIEISGAASPVAAGGSSTFNTAAGAASTSGGLRSSSTANPALLANSAPTVWEAKYWYVQAASAGELKLWLAKLKAAVVRARYATRALPNPPMAGGNGGAGLSNGNAIRIPGAGLSPTRSVAVSSTSIPLSPTTLGAVGNAGPSRRASAAAVPSANAIISFGGNSSRTTKSKSMVVSNGSLRIGPLPPPPPPPLPPTTMHAGAGLSRRATASDATRTPTEDLSPMQTGVDVDNSGLGDYFANVGIPFRRAYSDQASNVVQAHPTQALHGSRHVATSSHSGRVPETLPMSSSTARRQSNTAPGVYGNGSGSSASSAASSPTSATDMSPAGSAYGQRHNLAPVHEDGRAERESR</sequence>
<dbReference type="AlphaFoldDB" id="A0A4P9XL81"/>
<dbReference type="InterPro" id="IPR001849">
    <property type="entry name" value="PH_domain"/>
</dbReference>
<dbReference type="STRING" id="78915.A0A4P9XL81"/>
<keyword evidence="4" id="KW-1185">Reference proteome</keyword>
<dbReference type="SUPFAM" id="SSF50729">
    <property type="entry name" value="PH domain-like"/>
    <property type="match status" value="1"/>
</dbReference>
<dbReference type="EMBL" id="KZ992949">
    <property type="protein sequence ID" value="RKP06121.1"/>
    <property type="molecule type" value="Genomic_DNA"/>
</dbReference>
<evidence type="ECO:0000256" key="1">
    <source>
        <dbReference type="SAM" id="MobiDB-lite"/>
    </source>
</evidence>
<feature type="compositionally biased region" description="Low complexity" evidence="1">
    <location>
        <begin position="421"/>
        <end position="435"/>
    </location>
</feature>
<feature type="domain" description="PH" evidence="2">
    <location>
        <begin position="464"/>
        <end position="612"/>
    </location>
</feature>
<reference evidence="4" key="1">
    <citation type="journal article" date="2018" name="Nat. Microbiol.">
        <title>Leveraging single-cell genomics to expand the fungal tree of life.</title>
        <authorList>
            <person name="Ahrendt S.R."/>
            <person name="Quandt C.A."/>
            <person name="Ciobanu D."/>
            <person name="Clum A."/>
            <person name="Salamov A."/>
            <person name="Andreopoulos B."/>
            <person name="Cheng J.F."/>
            <person name="Woyke T."/>
            <person name="Pelin A."/>
            <person name="Henrissat B."/>
            <person name="Reynolds N.K."/>
            <person name="Benny G.L."/>
            <person name="Smith M.E."/>
            <person name="James T.Y."/>
            <person name="Grigoriev I.V."/>
        </authorList>
    </citation>
    <scope>NUCLEOTIDE SEQUENCE [LARGE SCALE GENOMIC DNA]</scope>
    <source>
        <strain evidence="4">RSA 1356</strain>
    </source>
</reference>
<feature type="compositionally biased region" description="Low complexity" evidence="1">
    <location>
        <begin position="842"/>
        <end position="861"/>
    </location>
</feature>
<feature type="region of interest" description="Disordered" evidence="1">
    <location>
        <begin position="798"/>
        <end position="885"/>
    </location>
</feature>